<keyword evidence="4 8" id="KW-0812">Transmembrane</keyword>
<feature type="transmembrane region" description="Helical" evidence="8">
    <location>
        <begin position="380"/>
        <end position="402"/>
    </location>
</feature>
<evidence type="ECO:0000313" key="10">
    <source>
        <dbReference type="Proteomes" id="UP000010729"/>
    </source>
</evidence>
<evidence type="ECO:0000256" key="8">
    <source>
        <dbReference type="SAM" id="Phobius"/>
    </source>
</evidence>
<evidence type="ECO:0000313" key="9">
    <source>
        <dbReference type="EMBL" id="EMY35114.1"/>
    </source>
</evidence>
<comment type="caution">
    <text evidence="9">The sequence shown here is derived from an EMBL/GenBank/DDBJ whole genome shotgun (WGS) entry which is preliminary data.</text>
</comment>
<dbReference type="PANTHER" id="PTHR32024">
    <property type="entry name" value="TRK SYSTEM POTASSIUM UPTAKE PROTEIN TRKG-RELATED"/>
    <property type="match status" value="1"/>
</dbReference>
<evidence type="ECO:0000256" key="4">
    <source>
        <dbReference type="ARBA" id="ARBA00022692"/>
    </source>
</evidence>
<keyword evidence="7 8" id="KW-0472">Membrane</keyword>
<dbReference type="RefSeq" id="WP_005267964.1">
    <property type="nucleotide sequence ID" value="NZ_ANPE02000085.1"/>
</dbReference>
<feature type="transmembrane region" description="Helical" evidence="8">
    <location>
        <begin position="162"/>
        <end position="184"/>
    </location>
</feature>
<feature type="transmembrane region" description="Helical" evidence="8">
    <location>
        <begin position="221"/>
        <end position="240"/>
    </location>
</feature>
<proteinExistence type="predicted"/>
<dbReference type="EMBL" id="ANPE02000085">
    <property type="protein sequence ID" value="EMY35114.1"/>
    <property type="molecule type" value="Genomic_DNA"/>
</dbReference>
<dbReference type="GO" id="GO:0008324">
    <property type="term" value="F:monoatomic cation transmembrane transporter activity"/>
    <property type="evidence" value="ECO:0007669"/>
    <property type="project" value="InterPro"/>
</dbReference>
<name>N1V515_9MICC</name>
<feature type="transmembrane region" description="Helical" evidence="8">
    <location>
        <begin position="42"/>
        <end position="61"/>
    </location>
</feature>
<evidence type="ECO:0000256" key="2">
    <source>
        <dbReference type="ARBA" id="ARBA00022448"/>
    </source>
</evidence>
<keyword evidence="2" id="KW-0813">Transport</keyword>
<evidence type="ECO:0000256" key="3">
    <source>
        <dbReference type="ARBA" id="ARBA00022475"/>
    </source>
</evidence>
<accession>N1V515</accession>
<dbReference type="GO" id="GO:0030001">
    <property type="term" value="P:metal ion transport"/>
    <property type="evidence" value="ECO:0007669"/>
    <property type="project" value="UniProtKB-ARBA"/>
</dbReference>
<keyword evidence="6" id="KW-0406">Ion transport</keyword>
<dbReference type="Proteomes" id="UP000010729">
    <property type="component" value="Unassembled WGS sequence"/>
</dbReference>
<dbReference type="Pfam" id="PF02386">
    <property type="entry name" value="TrkH"/>
    <property type="match status" value="1"/>
</dbReference>
<evidence type="ECO:0000256" key="5">
    <source>
        <dbReference type="ARBA" id="ARBA00022989"/>
    </source>
</evidence>
<sequence length="475" mass="49979">MAAKATLARRLQPLARTLVPLAEVPHAAVVLAQRVRPRHPAQVIALGFVGAILAGTAVLMLPAAKQGAGGATFLEALFTATSSVCVTGLIIVDTPVFWTPFGQVVIMVLIQLGGFGVMSFGALLGVLMAGRLGLRARVSAAAETKSPGFGDVRGVLLGVLKISLLTEAALALVLMLRFILGYGYAPGEALWQGVFHAVSSFNNAGFALYSDNLMGFVSDPWICLPIAAAVIIGGLGFPVLFELARRYRRPIHWSMNTKLVLSGTAVLLVGGTVFLTAVEWTNRATLGALDPGSRLLAGFFQSVITRTAGFNSIDIGQMNPVSWLGMDIMMFIGGGPAGTAGGLKITTFAVLYFILYTEVRGEAAVNIFGKRLSRSVHRQAITVVLLALALVVASTMALMFMSDAGMERLLFEAISAFATVGLSTGITASLPPAGQVILIVLMFVGRLGPVTLASALALRARPILYEFPKERPLIG</sequence>
<evidence type="ECO:0000256" key="1">
    <source>
        <dbReference type="ARBA" id="ARBA00004651"/>
    </source>
</evidence>
<dbReference type="InterPro" id="IPR003445">
    <property type="entry name" value="Cat_transpt"/>
</dbReference>
<evidence type="ECO:0000256" key="6">
    <source>
        <dbReference type="ARBA" id="ARBA00023065"/>
    </source>
</evidence>
<dbReference type="GO" id="GO:0005886">
    <property type="term" value="C:plasma membrane"/>
    <property type="evidence" value="ECO:0007669"/>
    <property type="project" value="UniProtKB-SubCell"/>
</dbReference>
<feature type="transmembrane region" description="Helical" evidence="8">
    <location>
        <begin position="104"/>
        <end position="127"/>
    </location>
</feature>
<keyword evidence="5 8" id="KW-1133">Transmembrane helix</keyword>
<protein>
    <submittedName>
        <fullName evidence="9">TrkH family potassium uptake protein</fullName>
    </submittedName>
</protein>
<feature type="transmembrane region" description="Helical" evidence="8">
    <location>
        <begin position="260"/>
        <end position="278"/>
    </location>
</feature>
<feature type="transmembrane region" description="Helical" evidence="8">
    <location>
        <begin position="328"/>
        <end position="355"/>
    </location>
</feature>
<reference evidence="9 10" key="1">
    <citation type="journal article" date="2013" name="Genome Announc.">
        <title>Draft Genome Sequence of Arthrobacter crystallopoietes Strain BAB-32, Revealing Genes for Bioremediation.</title>
        <authorList>
            <person name="Joshi M.N."/>
            <person name="Pandit A.S."/>
            <person name="Sharma A."/>
            <person name="Pandya R.V."/>
            <person name="Desai S.M."/>
            <person name="Saxena A.K."/>
            <person name="Bagatharia S.B."/>
        </authorList>
    </citation>
    <scope>NUCLEOTIDE SEQUENCE [LARGE SCALE GENOMIC DNA]</scope>
    <source>
        <strain evidence="9 10">BAB-32</strain>
    </source>
</reference>
<keyword evidence="3" id="KW-1003">Cell membrane</keyword>
<feature type="transmembrane region" description="Helical" evidence="8">
    <location>
        <begin position="436"/>
        <end position="458"/>
    </location>
</feature>
<dbReference type="AlphaFoldDB" id="N1V515"/>
<comment type="subcellular location">
    <subcellularLocation>
        <location evidence="1">Cell membrane</location>
        <topology evidence="1">Multi-pass membrane protein</topology>
    </subcellularLocation>
</comment>
<evidence type="ECO:0000256" key="7">
    <source>
        <dbReference type="ARBA" id="ARBA00023136"/>
    </source>
</evidence>
<gene>
    <name evidence="9" type="ORF">D477_006001</name>
</gene>
<keyword evidence="10" id="KW-1185">Reference proteome</keyword>
<organism evidence="9 10">
    <name type="scientific">Arthrobacter crystallopoietes BAB-32</name>
    <dbReference type="NCBI Taxonomy" id="1246476"/>
    <lineage>
        <taxon>Bacteria</taxon>
        <taxon>Bacillati</taxon>
        <taxon>Actinomycetota</taxon>
        <taxon>Actinomycetes</taxon>
        <taxon>Micrococcales</taxon>
        <taxon>Micrococcaceae</taxon>
        <taxon>Crystallibacter</taxon>
    </lineage>
</organism>
<dbReference type="OrthoDB" id="9810952at2"/>
<dbReference type="PANTHER" id="PTHR32024:SF1">
    <property type="entry name" value="KTR SYSTEM POTASSIUM UPTAKE PROTEIN B"/>
    <property type="match status" value="1"/>
</dbReference>